<dbReference type="GO" id="GO:0003690">
    <property type="term" value="F:double-stranded DNA binding"/>
    <property type="evidence" value="ECO:0007669"/>
    <property type="project" value="UniProtKB-ARBA"/>
</dbReference>
<evidence type="ECO:0000256" key="3">
    <source>
        <dbReference type="ARBA" id="ARBA00018889"/>
    </source>
</evidence>
<dbReference type="PANTHER" id="PTHR48033:SF9">
    <property type="entry name" value="TAR DNA-BINDING PROTEIN 43"/>
    <property type="match status" value="1"/>
</dbReference>
<evidence type="ECO:0000256" key="7">
    <source>
        <dbReference type="ARBA" id="ARBA00022884"/>
    </source>
</evidence>
<sequence length="367" mass="40127">MDDEARHVIRHMSNEISFRFRSLASVSSHLVGAAPGERGAAGGMSVEYVLVSEAEDSEPIELPSEEDGSVLLSTVAAQFASCCGLKYRTAGGRLRGVRLVDERLYPPADGWGAHRYLCVFPRQRETRSEPPARSPAARPRCSDLIVLGLPWKTGEDTVREYFESFGELLMVQVKRDQKTGLSKGFGFIKFADYDAQLRALARRHMIDGRWCDVRIPNSKEGAAARVPSKVFVGRCTENITADDLREYFGAFGQVTDVFIPKPFRAFSFVTFLDPEVAQSLCGQDHIIKGVSVNISTASPKRDRGASASASNPANSGGRGNGPGQALLSWGLVEGAPGTRALFNWVGDAWPQPDTHPAPHPKPYVKYE</sequence>
<dbReference type="Proteomes" id="UP000299102">
    <property type="component" value="Unassembled WGS sequence"/>
</dbReference>
<proteinExistence type="predicted"/>
<evidence type="ECO:0000313" key="17">
    <source>
        <dbReference type="EMBL" id="GBP15834.1"/>
    </source>
</evidence>
<dbReference type="CDD" id="cd12321">
    <property type="entry name" value="RRM1_TDP43"/>
    <property type="match status" value="1"/>
</dbReference>
<dbReference type="Pfam" id="PF00076">
    <property type="entry name" value="RRM_1"/>
    <property type="match status" value="2"/>
</dbReference>
<evidence type="ECO:0000256" key="10">
    <source>
        <dbReference type="ARBA" id="ARBA00023128"/>
    </source>
</evidence>
<dbReference type="CDD" id="cd12322">
    <property type="entry name" value="RRM2_TDP43"/>
    <property type="match status" value="1"/>
</dbReference>
<keyword evidence="6" id="KW-0677">Repeat</keyword>
<dbReference type="GO" id="GO:0005654">
    <property type="term" value="C:nucleoplasm"/>
    <property type="evidence" value="ECO:0007669"/>
    <property type="project" value="TreeGrafter"/>
</dbReference>
<dbReference type="PANTHER" id="PTHR48033">
    <property type="entry name" value="RNA-BINDING (RRM/RBD/RNP MOTIFS) FAMILY PROTEIN"/>
    <property type="match status" value="1"/>
</dbReference>
<feature type="domain" description="RRM" evidence="16">
    <location>
        <begin position="228"/>
        <end position="299"/>
    </location>
</feature>
<name>A0A4C1TPF0_EUMVA</name>
<dbReference type="SUPFAM" id="SSF54928">
    <property type="entry name" value="RNA-binding domain, RBD"/>
    <property type="match status" value="1"/>
</dbReference>
<dbReference type="STRING" id="151549.A0A4C1TPF0"/>
<dbReference type="PROSITE" id="PS50102">
    <property type="entry name" value="RRM"/>
    <property type="match status" value="2"/>
</dbReference>
<evidence type="ECO:0000256" key="8">
    <source>
        <dbReference type="ARBA" id="ARBA00023015"/>
    </source>
</evidence>
<evidence type="ECO:0000259" key="16">
    <source>
        <dbReference type="PROSITE" id="PS50102"/>
    </source>
</evidence>
<dbReference type="CDD" id="cd19609">
    <property type="entry name" value="NTD_TDP-43"/>
    <property type="match status" value="1"/>
</dbReference>
<protein>
    <recommendedName>
        <fullName evidence="3">TAR DNA-binding protein 43</fullName>
    </recommendedName>
</protein>
<evidence type="ECO:0000256" key="6">
    <source>
        <dbReference type="ARBA" id="ARBA00022737"/>
    </source>
</evidence>
<keyword evidence="11" id="KW-0804">Transcription</keyword>
<feature type="region of interest" description="Disordered" evidence="15">
    <location>
        <begin position="297"/>
        <end position="328"/>
    </location>
</feature>
<dbReference type="Gene3D" id="3.30.70.330">
    <property type="match status" value="2"/>
</dbReference>
<dbReference type="FunFam" id="3.30.70.330:FF:000098">
    <property type="entry name" value="TAR DNA-binding protein 43"/>
    <property type="match status" value="1"/>
</dbReference>
<keyword evidence="9 17" id="KW-0238">DNA-binding</keyword>
<evidence type="ECO:0000256" key="13">
    <source>
        <dbReference type="ARBA" id="ARBA00023242"/>
    </source>
</evidence>
<evidence type="ECO:0000256" key="14">
    <source>
        <dbReference type="PROSITE-ProRule" id="PRU00176"/>
    </source>
</evidence>
<keyword evidence="4" id="KW-0678">Repressor</keyword>
<keyword evidence="18" id="KW-1185">Reference proteome</keyword>
<keyword evidence="10" id="KW-0496">Mitochondrion</keyword>
<evidence type="ECO:0000256" key="12">
    <source>
        <dbReference type="ARBA" id="ARBA00023187"/>
    </source>
</evidence>
<feature type="compositionally biased region" description="Low complexity" evidence="15">
    <location>
        <begin position="305"/>
        <end position="315"/>
    </location>
</feature>
<evidence type="ECO:0000256" key="11">
    <source>
        <dbReference type="ARBA" id="ARBA00023163"/>
    </source>
</evidence>
<feature type="domain" description="RRM" evidence="16">
    <location>
        <begin position="142"/>
        <end position="220"/>
    </location>
</feature>
<keyword evidence="5" id="KW-0507">mRNA processing</keyword>
<dbReference type="OrthoDB" id="2020831at2759"/>
<comment type="subcellular location">
    <subcellularLocation>
        <location evidence="2">Mitochondrion</location>
    </subcellularLocation>
    <subcellularLocation>
        <location evidence="1">Nucleus</location>
    </subcellularLocation>
</comment>
<evidence type="ECO:0000313" key="18">
    <source>
        <dbReference type="Proteomes" id="UP000299102"/>
    </source>
</evidence>
<evidence type="ECO:0000256" key="9">
    <source>
        <dbReference type="ARBA" id="ARBA00023125"/>
    </source>
</evidence>
<evidence type="ECO:0000256" key="4">
    <source>
        <dbReference type="ARBA" id="ARBA00022491"/>
    </source>
</evidence>
<dbReference type="GO" id="GO:0005739">
    <property type="term" value="C:mitochondrion"/>
    <property type="evidence" value="ECO:0007669"/>
    <property type="project" value="UniProtKB-SubCell"/>
</dbReference>
<dbReference type="GO" id="GO:0008380">
    <property type="term" value="P:RNA splicing"/>
    <property type="evidence" value="ECO:0007669"/>
    <property type="project" value="UniProtKB-KW"/>
</dbReference>
<dbReference type="Pfam" id="PF18694">
    <property type="entry name" value="TDP-43_N"/>
    <property type="match status" value="1"/>
</dbReference>
<dbReference type="InterPro" id="IPR012677">
    <property type="entry name" value="Nucleotide-bd_a/b_plait_sf"/>
</dbReference>
<dbReference type="GO" id="GO:0000785">
    <property type="term" value="C:chromatin"/>
    <property type="evidence" value="ECO:0007669"/>
    <property type="project" value="TreeGrafter"/>
</dbReference>
<organism evidence="17 18">
    <name type="scientific">Eumeta variegata</name>
    <name type="common">Bagworm moth</name>
    <name type="synonym">Eumeta japonica</name>
    <dbReference type="NCBI Taxonomy" id="151549"/>
    <lineage>
        <taxon>Eukaryota</taxon>
        <taxon>Metazoa</taxon>
        <taxon>Ecdysozoa</taxon>
        <taxon>Arthropoda</taxon>
        <taxon>Hexapoda</taxon>
        <taxon>Insecta</taxon>
        <taxon>Pterygota</taxon>
        <taxon>Neoptera</taxon>
        <taxon>Endopterygota</taxon>
        <taxon>Lepidoptera</taxon>
        <taxon>Glossata</taxon>
        <taxon>Ditrysia</taxon>
        <taxon>Tineoidea</taxon>
        <taxon>Psychidae</taxon>
        <taxon>Oiketicinae</taxon>
        <taxon>Eumeta</taxon>
    </lineage>
</organism>
<dbReference type="EMBL" id="BGZK01000074">
    <property type="protein sequence ID" value="GBP15834.1"/>
    <property type="molecule type" value="Genomic_DNA"/>
</dbReference>
<keyword evidence="13" id="KW-0539">Nucleus</keyword>
<reference evidence="17 18" key="1">
    <citation type="journal article" date="2019" name="Commun. Biol.">
        <title>The bagworm genome reveals a unique fibroin gene that provides high tensile strength.</title>
        <authorList>
            <person name="Kono N."/>
            <person name="Nakamura H."/>
            <person name="Ohtoshi R."/>
            <person name="Tomita M."/>
            <person name="Numata K."/>
            <person name="Arakawa K."/>
        </authorList>
    </citation>
    <scope>NUCLEOTIDE SEQUENCE [LARGE SCALE GENOMIC DNA]</scope>
</reference>
<evidence type="ECO:0000256" key="5">
    <source>
        <dbReference type="ARBA" id="ARBA00022664"/>
    </source>
</evidence>
<evidence type="ECO:0000256" key="2">
    <source>
        <dbReference type="ARBA" id="ARBA00004173"/>
    </source>
</evidence>
<dbReference type="GO" id="GO:0006397">
    <property type="term" value="P:mRNA processing"/>
    <property type="evidence" value="ECO:0007669"/>
    <property type="project" value="UniProtKB-KW"/>
</dbReference>
<comment type="caution">
    <text evidence="17">The sequence shown here is derived from an EMBL/GenBank/DDBJ whole genome shotgun (WGS) entry which is preliminary data.</text>
</comment>
<dbReference type="AlphaFoldDB" id="A0A4C1TPF0"/>
<keyword evidence="12" id="KW-0508">mRNA splicing</keyword>
<evidence type="ECO:0000256" key="15">
    <source>
        <dbReference type="SAM" id="MobiDB-lite"/>
    </source>
</evidence>
<keyword evidence="7 14" id="KW-0694">RNA-binding</keyword>
<dbReference type="GO" id="GO:0010468">
    <property type="term" value="P:regulation of gene expression"/>
    <property type="evidence" value="ECO:0007669"/>
    <property type="project" value="TreeGrafter"/>
</dbReference>
<dbReference type="InterPro" id="IPR000504">
    <property type="entry name" value="RRM_dom"/>
</dbReference>
<keyword evidence="8" id="KW-0805">Transcription regulation</keyword>
<gene>
    <name evidence="17" type="primary">tardbp</name>
    <name evidence="17" type="ORF">EVAR_94005_1</name>
</gene>
<dbReference type="InterPro" id="IPR035979">
    <property type="entry name" value="RBD_domain_sf"/>
</dbReference>
<dbReference type="GO" id="GO:0003723">
    <property type="term" value="F:RNA binding"/>
    <property type="evidence" value="ECO:0007669"/>
    <property type="project" value="UniProtKB-UniRule"/>
</dbReference>
<accession>A0A4C1TPF0</accession>
<dbReference type="SMART" id="SM00360">
    <property type="entry name" value="RRM"/>
    <property type="match status" value="2"/>
</dbReference>
<evidence type="ECO:0000256" key="1">
    <source>
        <dbReference type="ARBA" id="ARBA00004123"/>
    </source>
</evidence>
<dbReference type="InterPro" id="IPR041105">
    <property type="entry name" value="TDP-43_N"/>
</dbReference>
<dbReference type="FunFam" id="3.30.70.330:FF:000107">
    <property type="entry name" value="TAR DNA-binding protein 43"/>
    <property type="match status" value="1"/>
</dbReference>